<feature type="region of interest" description="Disordered" evidence="7">
    <location>
        <begin position="203"/>
        <end position="222"/>
    </location>
</feature>
<keyword evidence="3" id="KW-0547">Nucleotide-binding</keyword>
<dbReference type="Proteomes" id="UP000198531">
    <property type="component" value="Unassembled WGS sequence"/>
</dbReference>
<dbReference type="NCBIfam" id="TIGR00229">
    <property type="entry name" value="sensory_box"/>
    <property type="match status" value="3"/>
</dbReference>
<keyword evidence="1" id="KW-0597">Phosphoprotein</keyword>
<keyword evidence="6" id="KW-0902">Two-component regulatory system</keyword>
<dbReference type="InterPro" id="IPR035965">
    <property type="entry name" value="PAS-like_dom_sf"/>
</dbReference>
<keyword evidence="12" id="KW-1185">Reference proteome</keyword>
<evidence type="ECO:0000259" key="8">
    <source>
        <dbReference type="PROSITE" id="PS50109"/>
    </source>
</evidence>
<keyword evidence="2" id="KW-0808">Transferase</keyword>
<dbReference type="InterPro" id="IPR036890">
    <property type="entry name" value="HATPase_C_sf"/>
</dbReference>
<feature type="domain" description="Histidine kinase" evidence="8">
    <location>
        <begin position="576"/>
        <end position="784"/>
    </location>
</feature>
<evidence type="ECO:0000256" key="7">
    <source>
        <dbReference type="SAM" id="MobiDB-lite"/>
    </source>
</evidence>
<feature type="domain" description="PAC" evidence="10">
    <location>
        <begin position="390"/>
        <end position="442"/>
    </location>
</feature>
<dbReference type="InterPro" id="IPR029016">
    <property type="entry name" value="GAF-like_dom_sf"/>
</dbReference>
<dbReference type="Gene3D" id="3.30.450.20">
    <property type="entry name" value="PAS domain"/>
    <property type="match status" value="3"/>
</dbReference>
<dbReference type="SMART" id="SM00387">
    <property type="entry name" value="HATPase_c"/>
    <property type="match status" value="1"/>
</dbReference>
<dbReference type="Gene3D" id="3.30.565.10">
    <property type="entry name" value="Histidine kinase-like ATPase, C-terminal domain"/>
    <property type="match status" value="1"/>
</dbReference>
<dbReference type="Gene3D" id="3.30.450.40">
    <property type="match status" value="1"/>
</dbReference>
<evidence type="ECO:0000313" key="11">
    <source>
        <dbReference type="EMBL" id="SFR46646.1"/>
    </source>
</evidence>
<name>A0A1I6GWX2_9EURY</name>
<dbReference type="InterPro" id="IPR003594">
    <property type="entry name" value="HATPase_dom"/>
</dbReference>
<dbReference type="Pfam" id="PF13426">
    <property type="entry name" value="PAS_9"/>
    <property type="match status" value="1"/>
</dbReference>
<keyword evidence="4" id="KW-0418">Kinase</keyword>
<feature type="domain" description="PAS" evidence="9">
    <location>
        <begin position="315"/>
        <end position="370"/>
    </location>
</feature>
<dbReference type="STRING" id="553469.SAMN04487947_1760"/>
<dbReference type="AlphaFoldDB" id="A0A1I6GWX2"/>
<dbReference type="PROSITE" id="PS50112">
    <property type="entry name" value="PAS"/>
    <property type="match status" value="3"/>
</dbReference>
<dbReference type="Pfam" id="PF13185">
    <property type="entry name" value="GAF_2"/>
    <property type="match status" value="1"/>
</dbReference>
<dbReference type="InterPro" id="IPR001610">
    <property type="entry name" value="PAC"/>
</dbReference>
<dbReference type="SUPFAM" id="SSF55785">
    <property type="entry name" value="PYP-like sensor domain (PAS domain)"/>
    <property type="match status" value="3"/>
</dbReference>
<reference evidence="12" key="1">
    <citation type="submission" date="2016-10" db="EMBL/GenBank/DDBJ databases">
        <authorList>
            <person name="Varghese N."/>
            <person name="Submissions S."/>
        </authorList>
    </citation>
    <scope>NUCLEOTIDE SEQUENCE [LARGE SCALE GENOMIC DNA]</scope>
    <source>
        <strain evidence="12">CGMCC 1.7736</strain>
    </source>
</reference>
<dbReference type="PROSITE" id="PS50109">
    <property type="entry name" value="HIS_KIN"/>
    <property type="match status" value="1"/>
</dbReference>
<evidence type="ECO:0000256" key="4">
    <source>
        <dbReference type="ARBA" id="ARBA00022777"/>
    </source>
</evidence>
<dbReference type="PROSITE" id="PS50113">
    <property type="entry name" value="PAC"/>
    <property type="match status" value="2"/>
</dbReference>
<dbReference type="InterPro" id="IPR000014">
    <property type="entry name" value="PAS"/>
</dbReference>
<evidence type="ECO:0000256" key="5">
    <source>
        <dbReference type="ARBA" id="ARBA00022840"/>
    </source>
</evidence>
<dbReference type="GO" id="GO:0016772">
    <property type="term" value="F:transferase activity, transferring phosphorus-containing groups"/>
    <property type="evidence" value="ECO:0007669"/>
    <property type="project" value="InterPro"/>
</dbReference>
<dbReference type="SUPFAM" id="SSF55781">
    <property type="entry name" value="GAF domain-like"/>
    <property type="match status" value="1"/>
</dbReference>
<dbReference type="PANTHER" id="PTHR43065">
    <property type="entry name" value="SENSOR HISTIDINE KINASE"/>
    <property type="match status" value="1"/>
</dbReference>
<gene>
    <name evidence="11" type="ORF">SAMN04487947_1760</name>
</gene>
<accession>A0A1I6GWX2</accession>
<dbReference type="InterPro" id="IPR004358">
    <property type="entry name" value="Sig_transdc_His_kin-like_C"/>
</dbReference>
<dbReference type="OrthoDB" id="3369at2157"/>
<protein>
    <submittedName>
        <fullName evidence="11">PAS domain S-box-containing protein</fullName>
    </submittedName>
</protein>
<evidence type="ECO:0000256" key="2">
    <source>
        <dbReference type="ARBA" id="ARBA00022679"/>
    </source>
</evidence>
<evidence type="ECO:0000259" key="9">
    <source>
        <dbReference type="PROSITE" id="PS50112"/>
    </source>
</evidence>
<dbReference type="RefSeq" id="WP_089806496.1">
    <property type="nucleotide sequence ID" value="NZ_FOYT01000001.1"/>
</dbReference>
<keyword evidence="5" id="KW-0067">ATP-binding</keyword>
<dbReference type="PANTHER" id="PTHR43065:SF10">
    <property type="entry name" value="PEROXIDE STRESS-ACTIVATED HISTIDINE KINASE MAK3"/>
    <property type="match status" value="1"/>
</dbReference>
<proteinExistence type="predicted"/>
<dbReference type="Pfam" id="PF08448">
    <property type="entry name" value="PAS_4"/>
    <property type="match status" value="2"/>
</dbReference>
<dbReference type="SMART" id="SM00091">
    <property type="entry name" value="PAS"/>
    <property type="match status" value="3"/>
</dbReference>
<dbReference type="FunFam" id="3.30.450.20:FF:000155">
    <property type="entry name" value="Sensor histidine kinase TodS"/>
    <property type="match status" value="1"/>
</dbReference>
<feature type="domain" description="PAS" evidence="9">
    <location>
        <begin position="13"/>
        <end position="83"/>
    </location>
</feature>
<evidence type="ECO:0000256" key="1">
    <source>
        <dbReference type="ARBA" id="ARBA00022553"/>
    </source>
</evidence>
<feature type="domain" description="PAS" evidence="9">
    <location>
        <begin position="436"/>
        <end position="481"/>
    </location>
</feature>
<evidence type="ECO:0000256" key="3">
    <source>
        <dbReference type="ARBA" id="ARBA00022741"/>
    </source>
</evidence>
<dbReference type="InterPro" id="IPR005467">
    <property type="entry name" value="His_kinase_dom"/>
</dbReference>
<evidence type="ECO:0000313" key="12">
    <source>
        <dbReference type="Proteomes" id="UP000198531"/>
    </source>
</evidence>
<dbReference type="CDD" id="cd00130">
    <property type="entry name" value="PAS"/>
    <property type="match status" value="3"/>
</dbReference>
<organism evidence="11 12">
    <name type="scientific">Halogeometricum rufum</name>
    <dbReference type="NCBI Taxonomy" id="553469"/>
    <lineage>
        <taxon>Archaea</taxon>
        <taxon>Methanobacteriati</taxon>
        <taxon>Methanobacteriota</taxon>
        <taxon>Stenosarchaea group</taxon>
        <taxon>Halobacteria</taxon>
        <taxon>Halobacteriales</taxon>
        <taxon>Haloferacaceae</taxon>
        <taxon>Halogeometricum</taxon>
    </lineage>
</organism>
<dbReference type="SMART" id="SM00086">
    <property type="entry name" value="PAC"/>
    <property type="match status" value="2"/>
</dbReference>
<dbReference type="SMART" id="SM00065">
    <property type="entry name" value="GAF"/>
    <property type="match status" value="1"/>
</dbReference>
<dbReference type="InterPro" id="IPR003018">
    <property type="entry name" value="GAF"/>
</dbReference>
<dbReference type="InterPro" id="IPR013656">
    <property type="entry name" value="PAS_4"/>
</dbReference>
<evidence type="ECO:0000256" key="6">
    <source>
        <dbReference type="ARBA" id="ARBA00023012"/>
    </source>
</evidence>
<dbReference type="CDD" id="cd00075">
    <property type="entry name" value="HATPase"/>
    <property type="match status" value="1"/>
</dbReference>
<dbReference type="InterPro" id="IPR000700">
    <property type="entry name" value="PAS-assoc_C"/>
</dbReference>
<sequence>MEHTPTNQAGGQLDADVYEHLERTSEAVFALDTEFRFTYLNGKASALLDRDPDELIGELVWDEFPAALSSTFQREYERAFEEDEHVRFTEYYGPLGRWFEVDAYPAETSLTVYFRDVTDRRNREERLERQRDRLDILETFTQVISEVSSASEDAISRAHIEQLVCSRLVETTPLNFAWIGRVDGDDIEPSAWAGAEHGYLDETSFSIDPEKETGRGPAGRAVSEREVQITADIEQCDAWEPWREAALERGYRACACVPLEYRGSNYGVLCLYSDSVGAFGTEDGPTNSLQQLGDAITHAIDTVERRQEERELKRRREEFSTFVDDVEEYAIFRLDPDGHVASWNRGAEDIKGYSESEVLGRHFSIFYTEEDAEDGHPEEMLAEARRTGQAKDEAWRVRKDGERFWASVTVSALTDEDGTCRGFVKVVRDMTDRRRRERRLEAVFNRTFQFMGLMEPDGTVLKVNDAATEFAGADRSELVGKRFWEAPWWDANAETVDGLKDAIRWASAGDFVRYEASGRDPKTGEELVVDFSITPVRDERGEVVLLVPEGRDVTDRKQHERDLRRERERLEFMNRILRHNLLNGLNVVSARAEILEDFVEGPGRDHLVTVRNRVEEMVDLVETMRTFTKAIVDSESHELVPKPLGKTLVRELERLDDDYADVVVSTDGAIPDVEVMADDLLSQVFENVLSNAVQHNDKAVPRVTVGVERRDDDTVSVRIADNGPGIPDEEKRRIVEKGIEGLSTPGSGFGLYLVKELVDSYGGRVDVTDNDPEGAIFTITFQTA</sequence>
<dbReference type="PRINTS" id="PR00344">
    <property type="entry name" value="BCTRLSENSOR"/>
</dbReference>
<dbReference type="EMBL" id="FOYT01000001">
    <property type="protein sequence ID" value="SFR46646.1"/>
    <property type="molecule type" value="Genomic_DNA"/>
</dbReference>
<dbReference type="SUPFAM" id="SSF55874">
    <property type="entry name" value="ATPase domain of HSP90 chaperone/DNA topoisomerase II/histidine kinase"/>
    <property type="match status" value="1"/>
</dbReference>
<dbReference type="Pfam" id="PF02518">
    <property type="entry name" value="HATPase_c"/>
    <property type="match status" value="1"/>
</dbReference>
<evidence type="ECO:0000259" key="10">
    <source>
        <dbReference type="PROSITE" id="PS50113"/>
    </source>
</evidence>
<feature type="domain" description="PAC" evidence="10">
    <location>
        <begin position="512"/>
        <end position="565"/>
    </location>
</feature>